<dbReference type="OrthoDB" id="1824119at2"/>
<protein>
    <recommendedName>
        <fullName evidence="3">Cell surface protein</fullName>
    </recommendedName>
</protein>
<keyword evidence="2" id="KW-1185">Reference proteome</keyword>
<name>A0A0L6U1P9_9FIRM</name>
<dbReference type="InterPro" id="IPR026906">
    <property type="entry name" value="LRR_5"/>
</dbReference>
<dbReference type="RefSeq" id="WP_050739594.1">
    <property type="nucleotide sequence ID" value="NZ_LGYO01000013.1"/>
</dbReference>
<dbReference type="AlphaFoldDB" id="A0A0L6U1P9"/>
<sequence>MKEIKKVFFANYLVTLAAQENDLLLFNGDQFIWAFDAMAVNGAEKFRWEGAYYFDNYQMVPPLAEIKKYYDQPFCIKEGLSFAIDAENNRAVLQGSNFHYEERPINKRVLIPDSIEYQGILYPVTAVADWGFYNDTSVTDLILPETITQIGNYAFANSIIKDVKMSPDLIMGNNVFYGCDHLNEQLKDVVRKNWCFDHNQELIKKEDVDYMKNLIERIEQGGINQDVEEWYHDAVLKYTSMCENYAEQNPFEKALNAPIRNDQEQQLNAIKKGDVFQTDASSQMIVLDVKGTDALLFTGKHFIQATNIRLEDNRLQWDESAVYAQFSNISGQHHEESVEDDWEQEM</sequence>
<evidence type="ECO:0000313" key="1">
    <source>
        <dbReference type="EMBL" id="KNZ42431.1"/>
    </source>
</evidence>
<dbReference type="Pfam" id="PF13306">
    <property type="entry name" value="LRR_5"/>
    <property type="match status" value="1"/>
</dbReference>
<evidence type="ECO:0000313" key="2">
    <source>
        <dbReference type="Proteomes" id="UP000036873"/>
    </source>
</evidence>
<accession>A0A0L6U1P9</accession>
<proteinExistence type="predicted"/>
<reference evidence="2" key="1">
    <citation type="submission" date="2015-07" db="EMBL/GenBank/DDBJ databases">
        <title>Draft genome sequence of Acetobacterium bakii DSM 8293, a potential psychrophilic chemical producer through syngas fermentation.</title>
        <authorList>
            <person name="Song Y."/>
            <person name="Hwang S."/>
            <person name="Cho B.-K."/>
        </authorList>
    </citation>
    <scope>NUCLEOTIDE SEQUENCE [LARGE SCALE GENOMIC DNA]</scope>
    <source>
        <strain evidence="2">DSM 8239</strain>
    </source>
</reference>
<dbReference type="STRING" id="52689.AKG39_06625"/>
<dbReference type="Gene3D" id="3.80.10.10">
    <property type="entry name" value="Ribonuclease Inhibitor"/>
    <property type="match status" value="1"/>
</dbReference>
<gene>
    <name evidence="1" type="ORF">AKG39_06625</name>
</gene>
<dbReference type="EMBL" id="LGYO01000013">
    <property type="protein sequence ID" value="KNZ42431.1"/>
    <property type="molecule type" value="Genomic_DNA"/>
</dbReference>
<evidence type="ECO:0008006" key="3">
    <source>
        <dbReference type="Google" id="ProtNLM"/>
    </source>
</evidence>
<dbReference type="InterPro" id="IPR032675">
    <property type="entry name" value="LRR_dom_sf"/>
</dbReference>
<dbReference type="Proteomes" id="UP000036873">
    <property type="component" value="Unassembled WGS sequence"/>
</dbReference>
<comment type="caution">
    <text evidence="1">The sequence shown here is derived from an EMBL/GenBank/DDBJ whole genome shotgun (WGS) entry which is preliminary data.</text>
</comment>
<organism evidence="1 2">
    <name type="scientific">Acetobacterium bakii</name>
    <dbReference type="NCBI Taxonomy" id="52689"/>
    <lineage>
        <taxon>Bacteria</taxon>
        <taxon>Bacillati</taxon>
        <taxon>Bacillota</taxon>
        <taxon>Clostridia</taxon>
        <taxon>Eubacteriales</taxon>
        <taxon>Eubacteriaceae</taxon>
        <taxon>Acetobacterium</taxon>
    </lineage>
</organism>